<accession>A0A6S7GHC6</accession>
<dbReference type="EMBL" id="CACRXK020000753">
    <property type="protein sequence ID" value="CAB3984550.1"/>
    <property type="molecule type" value="Genomic_DNA"/>
</dbReference>
<organism evidence="1 2">
    <name type="scientific">Paramuricea clavata</name>
    <name type="common">Red gorgonian</name>
    <name type="synonym">Violescent sea-whip</name>
    <dbReference type="NCBI Taxonomy" id="317549"/>
    <lineage>
        <taxon>Eukaryota</taxon>
        <taxon>Metazoa</taxon>
        <taxon>Cnidaria</taxon>
        <taxon>Anthozoa</taxon>
        <taxon>Octocorallia</taxon>
        <taxon>Malacalcyonacea</taxon>
        <taxon>Plexauridae</taxon>
        <taxon>Paramuricea</taxon>
    </lineage>
</organism>
<protein>
    <submittedName>
        <fullName evidence="1">Uncharacterized protein</fullName>
    </submittedName>
</protein>
<evidence type="ECO:0000313" key="1">
    <source>
        <dbReference type="EMBL" id="CAB3984550.1"/>
    </source>
</evidence>
<reference evidence="1" key="1">
    <citation type="submission" date="2020-04" db="EMBL/GenBank/DDBJ databases">
        <authorList>
            <person name="Alioto T."/>
            <person name="Alioto T."/>
            <person name="Gomez Garrido J."/>
        </authorList>
    </citation>
    <scope>NUCLEOTIDE SEQUENCE</scope>
    <source>
        <strain evidence="1">A484AB</strain>
    </source>
</reference>
<dbReference type="OrthoDB" id="5945385at2759"/>
<keyword evidence="2" id="KW-1185">Reference proteome</keyword>
<dbReference type="AlphaFoldDB" id="A0A6S7GHC6"/>
<dbReference type="Proteomes" id="UP001152795">
    <property type="component" value="Unassembled WGS sequence"/>
</dbReference>
<evidence type="ECO:0000313" key="2">
    <source>
        <dbReference type="Proteomes" id="UP001152795"/>
    </source>
</evidence>
<name>A0A6S7GHC6_PARCT</name>
<comment type="caution">
    <text evidence="1">The sequence shown here is derived from an EMBL/GenBank/DDBJ whole genome shotgun (WGS) entry which is preliminary data.</text>
</comment>
<sequence>MNQMEHNCKIKDYKRYEEPSPYVQTLYALNYPQSYPNKKEQDRFCDRFTQIHWKSEKRPTTLPSQSGQLRYLRQEGFGVVSNETAERRDEHWHRQEHVREVGRKIDVAREEFARQVARERPKYPDYSGRSQPLYKIVN</sequence>
<gene>
    <name evidence="1" type="ORF">PACLA_8A003332</name>
</gene>
<proteinExistence type="predicted"/>